<proteinExistence type="predicted"/>
<reference evidence="3 4" key="1">
    <citation type="submission" date="2020-07" db="EMBL/GenBank/DDBJ databases">
        <title>Sequencing the genomes of 1000 actinobacteria strains.</title>
        <authorList>
            <person name="Klenk H.-P."/>
        </authorList>
    </citation>
    <scope>NUCLEOTIDE SEQUENCE [LARGE SCALE GENOMIC DNA]</scope>
    <source>
        <strain evidence="3 4">DSM 15165</strain>
    </source>
</reference>
<keyword evidence="1" id="KW-1133">Transmembrane helix</keyword>
<accession>A0A853D127</accession>
<dbReference type="AlphaFoldDB" id="A0A853D127"/>
<keyword evidence="1" id="KW-0472">Membrane</keyword>
<feature type="domain" description="DUF2510" evidence="2">
    <location>
        <begin position="9"/>
        <end position="42"/>
    </location>
</feature>
<evidence type="ECO:0000259" key="2">
    <source>
        <dbReference type="Pfam" id="PF10708"/>
    </source>
</evidence>
<dbReference type="Proteomes" id="UP000578352">
    <property type="component" value="Unassembled WGS sequence"/>
</dbReference>
<organism evidence="3 4">
    <name type="scientific">Leifsonia shinshuensis</name>
    <dbReference type="NCBI Taxonomy" id="150026"/>
    <lineage>
        <taxon>Bacteria</taxon>
        <taxon>Bacillati</taxon>
        <taxon>Actinomycetota</taxon>
        <taxon>Actinomycetes</taxon>
        <taxon>Micrococcales</taxon>
        <taxon>Microbacteriaceae</taxon>
        <taxon>Leifsonia</taxon>
    </lineage>
</organism>
<feature type="transmembrane region" description="Helical" evidence="1">
    <location>
        <begin position="106"/>
        <end position="128"/>
    </location>
</feature>
<sequence>MTDAVLPPAGWYEDPDPNRADGSHRWWNGSAWTEHVRTTSPALQMSPAPSAIAPEPLPYENTAAPLHEEVAYVPFASRRAAVEAEYPRRQSAASPRNSHAFVGRGLSLLAVMVSIVTVIMLDVATHIPGQDWSAYVSLAGVVIAPGLAIAGIVFSAIGLARYRTRGNGGVAAAGLTLGILFTFAPFWIGLVLGIIAGFIGRVA</sequence>
<dbReference type="Pfam" id="PF10708">
    <property type="entry name" value="DUF2510"/>
    <property type="match status" value="1"/>
</dbReference>
<dbReference type="RefSeq" id="WP_179606587.1">
    <property type="nucleotide sequence ID" value="NZ_BAABEH010000001.1"/>
</dbReference>
<gene>
    <name evidence="3" type="ORF">HNR13_002742</name>
</gene>
<keyword evidence="1" id="KW-0812">Transmembrane</keyword>
<protein>
    <recommendedName>
        <fullName evidence="2">DUF2510 domain-containing protein</fullName>
    </recommendedName>
</protein>
<dbReference type="InterPro" id="IPR018929">
    <property type="entry name" value="DUF2510"/>
</dbReference>
<feature type="transmembrane region" description="Helical" evidence="1">
    <location>
        <begin position="134"/>
        <end position="160"/>
    </location>
</feature>
<evidence type="ECO:0000313" key="4">
    <source>
        <dbReference type="Proteomes" id="UP000578352"/>
    </source>
</evidence>
<evidence type="ECO:0000313" key="3">
    <source>
        <dbReference type="EMBL" id="NYJ24455.1"/>
    </source>
</evidence>
<dbReference type="EMBL" id="JACCFL010000001">
    <property type="protein sequence ID" value="NYJ24455.1"/>
    <property type="molecule type" value="Genomic_DNA"/>
</dbReference>
<name>A0A853D127_9MICO</name>
<evidence type="ECO:0000256" key="1">
    <source>
        <dbReference type="SAM" id="Phobius"/>
    </source>
</evidence>
<comment type="caution">
    <text evidence="3">The sequence shown here is derived from an EMBL/GenBank/DDBJ whole genome shotgun (WGS) entry which is preliminary data.</text>
</comment>
<feature type="transmembrane region" description="Helical" evidence="1">
    <location>
        <begin position="172"/>
        <end position="199"/>
    </location>
</feature>